<dbReference type="STRING" id="1748243.Tel_09090"/>
<dbReference type="AlphaFoldDB" id="A0A0S2TDV1"/>
<organism evidence="7 8">
    <name type="scientific">Candidatus Tenderia electrophaga</name>
    <dbReference type="NCBI Taxonomy" id="1748243"/>
    <lineage>
        <taxon>Bacteria</taxon>
        <taxon>Pseudomonadati</taxon>
        <taxon>Pseudomonadota</taxon>
        <taxon>Gammaproteobacteria</taxon>
        <taxon>Candidatus Tenderiales</taxon>
        <taxon>Candidatus Tenderiaceae</taxon>
        <taxon>Candidatus Tenderia</taxon>
    </lineage>
</organism>
<evidence type="ECO:0000256" key="4">
    <source>
        <dbReference type="ARBA" id="ARBA00022691"/>
    </source>
</evidence>
<dbReference type="GO" id="GO:0008610">
    <property type="term" value="P:lipid biosynthetic process"/>
    <property type="evidence" value="ECO:0007669"/>
    <property type="project" value="InterPro"/>
</dbReference>
<dbReference type="GO" id="GO:0008168">
    <property type="term" value="F:methyltransferase activity"/>
    <property type="evidence" value="ECO:0007669"/>
    <property type="project" value="UniProtKB-KW"/>
</dbReference>
<evidence type="ECO:0000256" key="5">
    <source>
        <dbReference type="ARBA" id="ARBA00023098"/>
    </source>
</evidence>
<dbReference type="Proteomes" id="UP000055136">
    <property type="component" value="Chromosome"/>
</dbReference>
<dbReference type="PIRSF" id="PIRSF003085">
    <property type="entry name" value="CMAS"/>
    <property type="match status" value="1"/>
</dbReference>
<dbReference type="KEGG" id="tee:Tel_09090"/>
<name>A0A0S2TDV1_9GAMM</name>
<dbReference type="InterPro" id="IPR029063">
    <property type="entry name" value="SAM-dependent_MTases_sf"/>
</dbReference>
<evidence type="ECO:0000256" key="2">
    <source>
        <dbReference type="ARBA" id="ARBA00022603"/>
    </source>
</evidence>
<keyword evidence="8" id="KW-1185">Reference proteome</keyword>
<dbReference type="Pfam" id="PF25371">
    <property type="entry name" value="DUF7884"/>
    <property type="match status" value="1"/>
</dbReference>
<dbReference type="PANTHER" id="PTHR43667">
    <property type="entry name" value="CYCLOPROPANE-FATTY-ACYL-PHOSPHOLIPID SYNTHASE"/>
    <property type="match status" value="1"/>
</dbReference>
<evidence type="ECO:0000256" key="3">
    <source>
        <dbReference type="ARBA" id="ARBA00022679"/>
    </source>
</evidence>
<sequence>MKPEQHDQFTPNSSYTSGLNRVEIQAQDDKHTPPVSALERWLLRKVIREIGDPPLRIVLWDGKELFRTTPEPKTGVIIHDRSALRRLLSKPSLNFCESYCSGDIDVEGELLTFLEIFHQCRLTATADTGIYKRRLADLWGRSNANSLSGSRENIHHHYDIGNDFYRLWLDTEMQYTCAYFPAPDMSLEAAQAAKVDHVCRKLRLQPGETVVEAGCGWGGTALHMAKHYGVNVRAYNISHEQVELARQRAREAGLANQVEFVEDDYRNIQGEFDAFVSIGMLEHVGVEHYRELGDVINRALRPDGRGLIHSIGQTQSAPLNPWIEKRIFPGAYPPTLREMLGILEPWAFAVQDVENLRLHYSKTLEHWLARYEQHEAQVREMFDDEFVRAWRLYLVSSIAAFNTGALQLFQVMFTRPGNNDLPWSRAHLYADKT</sequence>
<proteinExistence type="inferred from homology"/>
<evidence type="ECO:0000313" key="7">
    <source>
        <dbReference type="EMBL" id="ALP53298.1"/>
    </source>
</evidence>
<keyword evidence="5" id="KW-0443">Lipid metabolism</keyword>
<evidence type="ECO:0000313" key="8">
    <source>
        <dbReference type="Proteomes" id="UP000055136"/>
    </source>
</evidence>
<feature type="domain" description="DUF7884" evidence="6">
    <location>
        <begin position="43"/>
        <end position="116"/>
    </location>
</feature>
<keyword evidence="3" id="KW-0808">Transferase</keyword>
<dbReference type="InterPro" id="IPR003333">
    <property type="entry name" value="CMAS"/>
</dbReference>
<protein>
    <submittedName>
        <fullName evidence="7">Cyclopropane-fatty-acyl-phospholipid synthase</fullName>
    </submittedName>
</protein>
<dbReference type="SUPFAM" id="SSF53335">
    <property type="entry name" value="S-adenosyl-L-methionine-dependent methyltransferases"/>
    <property type="match status" value="1"/>
</dbReference>
<accession>A0A0S2TDV1</accession>
<dbReference type="Pfam" id="PF02353">
    <property type="entry name" value="CMAS"/>
    <property type="match status" value="1"/>
</dbReference>
<dbReference type="InterPro" id="IPR050723">
    <property type="entry name" value="CFA/CMAS"/>
</dbReference>
<comment type="similarity">
    <text evidence="1">Belongs to the CFA/CMAS family.</text>
</comment>
<evidence type="ECO:0000256" key="1">
    <source>
        <dbReference type="ARBA" id="ARBA00010815"/>
    </source>
</evidence>
<dbReference type="CDD" id="cd02440">
    <property type="entry name" value="AdoMet_MTases"/>
    <property type="match status" value="1"/>
</dbReference>
<dbReference type="Gene3D" id="3.40.50.150">
    <property type="entry name" value="Vaccinia Virus protein VP39"/>
    <property type="match status" value="1"/>
</dbReference>
<reference evidence="7" key="1">
    <citation type="submission" date="2015-10" db="EMBL/GenBank/DDBJ databases">
        <title>Description of Candidatus Tenderia electrophaga gen. nov, sp. nov., an Uncultivated Electroautotroph from a Biocathode Enrichment.</title>
        <authorList>
            <person name="Eddie B.J."/>
            <person name="Malanoski A.P."/>
            <person name="Wang Z."/>
            <person name="Hall R.J."/>
            <person name="Oh S.D."/>
            <person name="Heiner C."/>
            <person name="Lin B."/>
            <person name="Strycharz-Glaven S.M."/>
        </authorList>
    </citation>
    <scope>NUCLEOTIDE SEQUENCE [LARGE SCALE GENOMIC DNA]</scope>
    <source>
        <strain evidence="7">NRL1</strain>
    </source>
</reference>
<dbReference type="InterPro" id="IPR057206">
    <property type="entry name" value="DUF7884"/>
</dbReference>
<dbReference type="GO" id="GO:0032259">
    <property type="term" value="P:methylation"/>
    <property type="evidence" value="ECO:0007669"/>
    <property type="project" value="UniProtKB-KW"/>
</dbReference>
<gene>
    <name evidence="7" type="ORF">Tel_09090</name>
</gene>
<dbReference type="PANTHER" id="PTHR43667:SF1">
    <property type="entry name" value="CYCLOPROPANE-FATTY-ACYL-PHOSPHOLIPID SYNTHASE"/>
    <property type="match status" value="1"/>
</dbReference>
<evidence type="ECO:0000259" key="6">
    <source>
        <dbReference type="Pfam" id="PF25371"/>
    </source>
</evidence>
<keyword evidence="2" id="KW-0489">Methyltransferase</keyword>
<dbReference type="EMBL" id="CP013099">
    <property type="protein sequence ID" value="ALP53298.1"/>
    <property type="molecule type" value="Genomic_DNA"/>
</dbReference>
<keyword evidence="4" id="KW-0949">S-adenosyl-L-methionine</keyword>